<sequence>MTDAHHGKRIVQIVHVTPRVRPARTSKDLRASGASPITPNLA</sequence>
<keyword evidence="3" id="KW-1185">Reference proteome</keyword>
<comment type="caution">
    <text evidence="2">The sequence shown here is derived from an EMBL/GenBank/DDBJ whole genome shotgun (WGS) entry which is preliminary data.</text>
</comment>
<organism evidence="2 3">
    <name type="scientific">Claviceps purpurea (strain 20.1)</name>
    <name type="common">Ergot fungus</name>
    <name type="synonym">Sphacelia segetum</name>
    <dbReference type="NCBI Taxonomy" id="1111077"/>
    <lineage>
        <taxon>Eukaryota</taxon>
        <taxon>Fungi</taxon>
        <taxon>Dikarya</taxon>
        <taxon>Ascomycota</taxon>
        <taxon>Pezizomycotina</taxon>
        <taxon>Sordariomycetes</taxon>
        <taxon>Hypocreomycetidae</taxon>
        <taxon>Hypocreales</taxon>
        <taxon>Clavicipitaceae</taxon>
        <taxon>Claviceps</taxon>
    </lineage>
</organism>
<dbReference type="EMBL" id="CAGA01000139">
    <property type="protein sequence ID" value="CCE34865.1"/>
    <property type="molecule type" value="Genomic_DNA"/>
</dbReference>
<feature type="region of interest" description="Disordered" evidence="1">
    <location>
        <begin position="21"/>
        <end position="42"/>
    </location>
</feature>
<evidence type="ECO:0000313" key="2">
    <source>
        <dbReference type="EMBL" id="CCE34865.1"/>
    </source>
</evidence>
<dbReference type="AlphaFoldDB" id="M1WDK8"/>
<gene>
    <name evidence="2" type="ORF">CPUR_08804</name>
</gene>
<proteinExistence type="predicted"/>
<dbReference type="HOGENOM" id="CLU_3260488_0_0_1"/>
<protein>
    <submittedName>
        <fullName evidence="2">Uncharacterized protein</fullName>
    </submittedName>
</protein>
<dbReference type="Proteomes" id="UP000016801">
    <property type="component" value="Unassembled WGS sequence"/>
</dbReference>
<accession>M1WDK8</accession>
<reference evidence="2 3" key="1">
    <citation type="journal article" date="2013" name="PLoS Genet.">
        <title>Plant-symbiotic fungi as chemical engineers: Multi-genome analysis of the Clavicipitaceae reveals dynamics of alkaloid loci.</title>
        <authorList>
            <person name="Schardl C.L."/>
            <person name="Young C.A."/>
            <person name="Hesse U."/>
            <person name="Amyotte S.G."/>
            <person name="Andreeva K."/>
            <person name="Calie P.J."/>
            <person name="Fleetwood D.J."/>
            <person name="Haws D.C."/>
            <person name="Moore N."/>
            <person name="Oeser B."/>
            <person name="Panaccione D.G."/>
            <person name="Schweri K.K."/>
            <person name="Voisey C.R."/>
            <person name="Farman M.L."/>
            <person name="Jaromczyk J.W."/>
            <person name="Roe B.A."/>
            <person name="O'Sullivan D.M."/>
            <person name="Scott B."/>
            <person name="Tudzynski P."/>
            <person name="An Z."/>
            <person name="Arnaoudova E.G."/>
            <person name="Bullock C.T."/>
            <person name="Charlton N.D."/>
            <person name="Chen L."/>
            <person name="Cox M."/>
            <person name="Dinkins R.D."/>
            <person name="Florea S."/>
            <person name="Glenn A.E."/>
            <person name="Gordon A."/>
            <person name="Gueldener U."/>
            <person name="Harris D.R."/>
            <person name="Hollin W."/>
            <person name="Jaromczyk J."/>
            <person name="Johnson R.D."/>
            <person name="Khan A.K."/>
            <person name="Leistner E."/>
            <person name="Leuchtmann A."/>
            <person name="Li C."/>
            <person name="Liu J."/>
            <person name="Liu J."/>
            <person name="Liu M."/>
            <person name="Mace W."/>
            <person name="Machado C."/>
            <person name="Nagabhyru P."/>
            <person name="Pan J."/>
            <person name="Schmid J."/>
            <person name="Sugawara K."/>
            <person name="Steiner U."/>
            <person name="Takach J.E."/>
            <person name="Tanaka E."/>
            <person name="Webb J.S."/>
            <person name="Wilson E.V."/>
            <person name="Wiseman J.L."/>
            <person name="Yoshida R."/>
            <person name="Zeng Z."/>
        </authorList>
    </citation>
    <scope>NUCLEOTIDE SEQUENCE [LARGE SCALE GENOMIC DNA]</scope>
    <source>
        <strain evidence="2 3">20.1</strain>
    </source>
</reference>
<dbReference type="VEuPathDB" id="FungiDB:CPUR_08804"/>
<evidence type="ECO:0000256" key="1">
    <source>
        <dbReference type="SAM" id="MobiDB-lite"/>
    </source>
</evidence>
<name>M1WDK8_CLAP2</name>
<evidence type="ECO:0000313" key="3">
    <source>
        <dbReference type="Proteomes" id="UP000016801"/>
    </source>
</evidence>